<protein>
    <submittedName>
        <fullName evidence="2">Uncharacterized protein</fullName>
    </submittedName>
</protein>
<evidence type="ECO:0000313" key="2">
    <source>
        <dbReference type="EMBL" id="OIJ68394.1"/>
    </source>
</evidence>
<name>A0A1J4P2G6_9ACTN</name>
<evidence type="ECO:0000256" key="1">
    <source>
        <dbReference type="SAM" id="Phobius"/>
    </source>
</evidence>
<comment type="caution">
    <text evidence="2">The sequence shown here is derived from an EMBL/GenBank/DDBJ whole genome shotgun (WGS) entry which is preliminary data.</text>
</comment>
<proteinExistence type="predicted"/>
<keyword evidence="1" id="KW-0812">Transmembrane</keyword>
<feature type="transmembrane region" description="Helical" evidence="1">
    <location>
        <begin position="34"/>
        <end position="53"/>
    </location>
</feature>
<feature type="transmembrane region" description="Helical" evidence="1">
    <location>
        <begin position="7"/>
        <end position="28"/>
    </location>
</feature>
<evidence type="ECO:0000313" key="3">
    <source>
        <dbReference type="Proteomes" id="UP000034196"/>
    </source>
</evidence>
<keyword evidence="1" id="KW-1133">Transmembrane helix</keyword>
<sequence>MRAGRPAAVVAEILLWQVALTALWFVLISTVEPLEVFVGLGCALVGAVAAVAARRAVSGR</sequence>
<reference evidence="2" key="1">
    <citation type="submission" date="2016-10" db="EMBL/GenBank/DDBJ databases">
        <title>Genome sequence of Streptomyces mangrovisoli MUSC 149.</title>
        <authorList>
            <person name="Lee L.-H."/>
            <person name="Ser H.-L."/>
        </authorList>
    </citation>
    <scope>NUCLEOTIDE SEQUENCE [LARGE SCALE GENOMIC DNA]</scope>
    <source>
        <strain evidence="2">MUSC 149</strain>
    </source>
</reference>
<keyword evidence="3" id="KW-1185">Reference proteome</keyword>
<dbReference type="AlphaFoldDB" id="A0A1J4P2G6"/>
<accession>A0A1J4P2G6</accession>
<dbReference type="Proteomes" id="UP000034196">
    <property type="component" value="Unassembled WGS sequence"/>
</dbReference>
<dbReference type="EMBL" id="LAVA02000016">
    <property type="protein sequence ID" value="OIJ68394.1"/>
    <property type="molecule type" value="Genomic_DNA"/>
</dbReference>
<gene>
    <name evidence="2" type="ORF">WN71_008215</name>
</gene>
<keyword evidence="1" id="KW-0472">Membrane</keyword>
<organism evidence="2 3">
    <name type="scientific">Streptomyces mangrovisoli</name>
    <dbReference type="NCBI Taxonomy" id="1428628"/>
    <lineage>
        <taxon>Bacteria</taxon>
        <taxon>Bacillati</taxon>
        <taxon>Actinomycetota</taxon>
        <taxon>Actinomycetes</taxon>
        <taxon>Kitasatosporales</taxon>
        <taxon>Streptomycetaceae</taxon>
        <taxon>Streptomyces</taxon>
    </lineage>
</organism>
<dbReference type="STRING" id="1428628.WN71_008215"/>